<dbReference type="Pfam" id="PF13439">
    <property type="entry name" value="Glyco_transf_4"/>
    <property type="match status" value="1"/>
</dbReference>
<dbReference type="RefSeq" id="WP_147015014.1">
    <property type="nucleotide sequence ID" value="NZ_VORB01000008.1"/>
</dbReference>
<reference evidence="4 5" key="1">
    <citation type="submission" date="2019-08" db="EMBL/GenBank/DDBJ databases">
        <title>Genome of Luteibaculum oceani JCM 18817.</title>
        <authorList>
            <person name="Bowman J.P."/>
        </authorList>
    </citation>
    <scope>NUCLEOTIDE SEQUENCE [LARGE SCALE GENOMIC DNA]</scope>
    <source>
        <strain evidence="4 5">JCM 18817</strain>
    </source>
</reference>
<dbReference type="Proteomes" id="UP000321168">
    <property type="component" value="Unassembled WGS sequence"/>
</dbReference>
<feature type="domain" description="Glycosyl transferase family 1" evidence="2">
    <location>
        <begin position="190"/>
        <end position="359"/>
    </location>
</feature>
<keyword evidence="1 4" id="KW-0808">Transferase</keyword>
<dbReference type="GO" id="GO:0016757">
    <property type="term" value="F:glycosyltransferase activity"/>
    <property type="evidence" value="ECO:0007669"/>
    <property type="project" value="InterPro"/>
</dbReference>
<dbReference type="PANTHER" id="PTHR46401:SF2">
    <property type="entry name" value="GLYCOSYLTRANSFERASE WBBK-RELATED"/>
    <property type="match status" value="1"/>
</dbReference>
<dbReference type="Pfam" id="PF00534">
    <property type="entry name" value="Glycos_transf_1"/>
    <property type="match status" value="1"/>
</dbReference>
<dbReference type="OrthoDB" id="9801609at2"/>
<dbReference type="InterPro" id="IPR028098">
    <property type="entry name" value="Glyco_trans_4-like_N"/>
</dbReference>
<feature type="domain" description="Glycosyltransferase subfamily 4-like N-terminal" evidence="3">
    <location>
        <begin position="23"/>
        <end position="180"/>
    </location>
</feature>
<dbReference type="PANTHER" id="PTHR46401">
    <property type="entry name" value="GLYCOSYLTRANSFERASE WBBK-RELATED"/>
    <property type="match status" value="1"/>
</dbReference>
<evidence type="ECO:0000259" key="2">
    <source>
        <dbReference type="Pfam" id="PF00534"/>
    </source>
</evidence>
<evidence type="ECO:0000259" key="3">
    <source>
        <dbReference type="Pfam" id="PF13439"/>
    </source>
</evidence>
<dbReference type="SUPFAM" id="SSF53756">
    <property type="entry name" value="UDP-Glycosyltransferase/glycogen phosphorylase"/>
    <property type="match status" value="1"/>
</dbReference>
<evidence type="ECO:0000256" key="1">
    <source>
        <dbReference type="ARBA" id="ARBA00022679"/>
    </source>
</evidence>
<evidence type="ECO:0000313" key="5">
    <source>
        <dbReference type="Proteomes" id="UP000321168"/>
    </source>
</evidence>
<dbReference type="InterPro" id="IPR001296">
    <property type="entry name" value="Glyco_trans_1"/>
</dbReference>
<dbReference type="Gene3D" id="3.40.50.2000">
    <property type="entry name" value="Glycogen Phosphorylase B"/>
    <property type="match status" value="2"/>
</dbReference>
<dbReference type="EMBL" id="VORB01000008">
    <property type="protein sequence ID" value="TXC77126.1"/>
    <property type="molecule type" value="Genomic_DNA"/>
</dbReference>
<comment type="caution">
    <text evidence="4">The sequence shown here is derived from an EMBL/GenBank/DDBJ whole genome shotgun (WGS) entry which is preliminary data.</text>
</comment>
<dbReference type="CDD" id="cd03809">
    <property type="entry name" value="GT4_MtfB-like"/>
    <property type="match status" value="1"/>
</dbReference>
<sequence length="381" mass="44191">METVKTIAIEAQRVTRAKKHGMDFVALNYINALGKNYPNHKFIVFTKKGDDDKIIPHLPNLRIIYIPNLPYPIWEQIALPYYCKKFKVDVLHCTSNTAPIFLKSKLVLTLHDIIFMESNPLKDGSLYQRFGNLYRRWIVPNLVKKAKSIITVSNYEKENIKRRWPKHEDKIETVYNAVNDHFWSFPSNEEINKAKELYQLPDRYFVFLGNTDPKKNVSNLFKAFYNLWKDFGDKTPKLVVPDYPASWLNEWFLENGADQNFKDFIFCSSYIHNKDLQCILTNAIAFLYPSKRESFGIPILEGFLSKVPVITSGVAAMPEVAGDAAILVDPLKPEDIKKALIQVLNQSSEERETIVEQGYLRAHQFNWDSSAKQLMAIYKRV</sequence>
<evidence type="ECO:0000313" key="4">
    <source>
        <dbReference type="EMBL" id="TXC77126.1"/>
    </source>
</evidence>
<gene>
    <name evidence="4" type="ORF">FRX97_09695</name>
</gene>
<organism evidence="4 5">
    <name type="scientific">Luteibaculum oceani</name>
    <dbReference type="NCBI Taxonomy" id="1294296"/>
    <lineage>
        <taxon>Bacteria</taxon>
        <taxon>Pseudomonadati</taxon>
        <taxon>Bacteroidota</taxon>
        <taxon>Flavobacteriia</taxon>
        <taxon>Flavobacteriales</taxon>
        <taxon>Luteibaculaceae</taxon>
        <taxon>Luteibaculum</taxon>
    </lineage>
</organism>
<protein>
    <submittedName>
        <fullName evidence="4">Glycosyltransferase family 4 protein</fullName>
    </submittedName>
</protein>
<name>A0A5C6UYI9_9FLAO</name>
<keyword evidence="5" id="KW-1185">Reference proteome</keyword>
<accession>A0A5C6UYI9</accession>
<dbReference type="AlphaFoldDB" id="A0A5C6UYI9"/>
<proteinExistence type="predicted"/>